<feature type="signal peptide" evidence="2">
    <location>
        <begin position="1"/>
        <end position="20"/>
    </location>
</feature>
<gene>
    <name evidence="3" type="ORF">K2173_006417</name>
</gene>
<dbReference type="AlphaFoldDB" id="A0AAV8U388"/>
<name>A0AAV8U388_9ROSI</name>
<evidence type="ECO:0008006" key="5">
    <source>
        <dbReference type="Google" id="ProtNLM"/>
    </source>
</evidence>
<dbReference type="EMBL" id="JAIWQS010000001">
    <property type="protein sequence ID" value="KAJ8773767.1"/>
    <property type="molecule type" value="Genomic_DNA"/>
</dbReference>
<feature type="compositionally biased region" description="Polar residues" evidence="1">
    <location>
        <begin position="66"/>
        <end position="79"/>
    </location>
</feature>
<reference evidence="3 4" key="1">
    <citation type="submission" date="2021-09" db="EMBL/GenBank/DDBJ databases">
        <title>Genomic insights and catalytic innovation underlie evolution of tropane alkaloids biosynthesis.</title>
        <authorList>
            <person name="Wang Y.-J."/>
            <person name="Tian T."/>
            <person name="Huang J.-P."/>
            <person name="Huang S.-X."/>
        </authorList>
    </citation>
    <scope>NUCLEOTIDE SEQUENCE [LARGE SCALE GENOMIC DNA]</scope>
    <source>
        <strain evidence="3">KIB-2018</strain>
        <tissue evidence="3">Leaf</tissue>
    </source>
</reference>
<keyword evidence="2" id="KW-0732">Signal</keyword>
<comment type="caution">
    <text evidence="3">The sequence shown here is derived from an EMBL/GenBank/DDBJ whole genome shotgun (WGS) entry which is preliminary data.</text>
</comment>
<protein>
    <recommendedName>
        <fullName evidence="5">CLAVATA3/ESR (CLE)-related protein 45</fullName>
    </recommendedName>
</protein>
<proteinExistence type="predicted"/>
<evidence type="ECO:0000256" key="1">
    <source>
        <dbReference type="SAM" id="MobiDB-lite"/>
    </source>
</evidence>
<organism evidence="3 4">
    <name type="scientific">Erythroxylum novogranatense</name>
    <dbReference type="NCBI Taxonomy" id="1862640"/>
    <lineage>
        <taxon>Eukaryota</taxon>
        <taxon>Viridiplantae</taxon>
        <taxon>Streptophyta</taxon>
        <taxon>Embryophyta</taxon>
        <taxon>Tracheophyta</taxon>
        <taxon>Spermatophyta</taxon>
        <taxon>Magnoliopsida</taxon>
        <taxon>eudicotyledons</taxon>
        <taxon>Gunneridae</taxon>
        <taxon>Pentapetalae</taxon>
        <taxon>rosids</taxon>
        <taxon>fabids</taxon>
        <taxon>Malpighiales</taxon>
        <taxon>Erythroxylaceae</taxon>
        <taxon>Erythroxylum</taxon>
    </lineage>
</organism>
<accession>A0AAV8U388</accession>
<dbReference type="PANTHER" id="PTHR36726">
    <property type="entry name" value="CLAVATA3/ESR (CLE)-RELATED PROTEIN 45"/>
    <property type="match status" value="1"/>
</dbReference>
<dbReference type="Proteomes" id="UP001159364">
    <property type="component" value="Linkage Group LG01"/>
</dbReference>
<evidence type="ECO:0000256" key="2">
    <source>
        <dbReference type="SAM" id="SignalP"/>
    </source>
</evidence>
<feature type="chain" id="PRO_5043339376" description="CLAVATA3/ESR (CLE)-related protein 45" evidence="2">
    <location>
        <begin position="21"/>
        <end position="98"/>
    </location>
</feature>
<keyword evidence="4" id="KW-1185">Reference proteome</keyword>
<feature type="region of interest" description="Disordered" evidence="1">
    <location>
        <begin position="58"/>
        <end position="98"/>
    </location>
</feature>
<sequence length="98" mass="11228">MSLTSARRLLFLIICIGSLAVQPDKAYCLTSIQLVLRQRVKAEGTVLHNPRILEDVTMQRMKPEKQASNSIKSFDPNQSSKRRVRRGQNPIHNRSQRT</sequence>
<dbReference type="InterPro" id="IPR038821">
    <property type="entry name" value="CLE45-like"/>
</dbReference>
<evidence type="ECO:0000313" key="4">
    <source>
        <dbReference type="Proteomes" id="UP001159364"/>
    </source>
</evidence>
<evidence type="ECO:0000313" key="3">
    <source>
        <dbReference type="EMBL" id="KAJ8773767.1"/>
    </source>
</evidence>
<dbReference type="PANTHER" id="PTHR36726:SF4">
    <property type="entry name" value="CLAVATA3_ESR (CLE)-RELATED PROTEIN 45"/>
    <property type="match status" value="1"/>
</dbReference>